<name>A0A6P8E490_PUNGR</name>
<dbReference type="OrthoDB" id="2019425at2759"/>
<gene>
    <name evidence="3" type="primary">LOC116211198</name>
</gene>
<feature type="region of interest" description="Disordered" evidence="1">
    <location>
        <begin position="1"/>
        <end position="55"/>
    </location>
</feature>
<dbReference type="PANTHER" id="PTHR36730:SF1">
    <property type="entry name" value="CATHEPSIN PROPEPTIDE INHIBITOR DOMAIN-CONTAINING PROTEIN"/>
    <property type="match status" value="1"/>
</dbReference>
<accession>A0A6P8E490</accession>
<proteinExistence type="predicted"/>
<organism evidence="2 3">
    <name type="scientific">Punica granatum</name>
    <name type="common">Pomegranate</name>
    <dbReference type="NCBI Taxonomy" id="22663"/>
    <lineage>
        <taxon>Eukaryota</taxon>
        <taxon>Viridiplantae</taxon>
        <taxon>Streptophyta</taxon>
        <taxon>Embryophyta</taxon>
        <taxon>Tracheophyta</taxon>
        <taxon>Spermatophyta</taxon>
        <taxon>Magnoliopsida</taxon>
        <taxon>eudicotyledons</taxon>
        <taxon>Gunneridae</taxon>
        <taxon>Pentapetalae</taxon>
        <taxon>rosids</taxon>
        <taxon>malvids</taxon>
        <taxon>Myrtales</taxon>
        <taxon>Lythraceae</taxon>
        <taxon>Punica</taxon>
    </lineage>
</organism>
<dbReference type="GeneID" id="116211198"/>
<protein>
    <submittedName>
        <fullName evidence="3">Uncharacterized protein LOC116211198</fullName>
    </submittedName>
</protein>
<evidence type="ECO:0000313" key="3">
    <source>
        <dbReference type="RefSeq" id="XP_031401319.1"/>
    </source>
</evidence>
<reference evidence="2" key="1">
    <citation type="journal article" date="2020" name="Plant Biotechnol. J.">
        <title>The pomegranate (Punica granatum L.) draft genome dissects genetic divergence between soft- and hard-seeded cultivars.</title>
        <authorList>
            <person name="Luo X."/>
            <person name="Li H."/>
            <person name="Wu Z."/>
            <person name="Yao W."/>
            <person name="Zhao P."/>
            <person name="Cao D."/>
            <person name="Yu H."/>
            <person name="Li K."/>
            <person name="Poudel K."/>
            <person name="Zhao D."/>
            <person name="Zhang F."/>
            <person name="Xia X."/>
            <person name="Chen L."/>
            <person name="Wang Q."/>
            <person name="Jing D."/>
            <person name="Cao S."/>
        </authorList>
    </citation>
    <scope>NUCLEOTIDE SEQUENCE [LARGE SCALE GENOMIC DNA]</scope>
    <source>
        <strain evidence="2">cv. Tunisia</strain>
    </source>
</reference>
<dbReference type="Proteomes" id="UP000515151">
    <property type="component" value="Chromosome 6"/>
</dbReference>
<sequence length="185" mass="20191">MSLLSSPPSKSAPASFFTKNGDRPIKPLSIGCKKSLSSSHLPRCSSSSSSPPGVRTNIVYKTTPVAASLAILLWSSPAQAGFLSGLSGIESVPGPELPQLDFLTKFNEENQKKYAEFDARFKESPLLKKFLEKSKLNKEKNRQEILDKYCLRGAEWGVGDCSTDGMSAEDREKFIAMLKQKTGAQ</sequence>
<dbReference type="PANTHER" id="PTHR36730">
    <property type="entry name" value="OS03G0210700 PROTEIN"/>
    <property type="match status" value="1"/>
</dbReference>
<dbReference type="RefSeq" id="XP_031401319.1">
    <property type="nucleotide sequence ID" value="XM_031545459.1"/>
</dbReference>
<keyword evidence="2" id="KW-1185">Reference proteome</keyword>
<dbReference type="AlphaFoldDB" id="A0A6P8E490"/>
<evidence type="ECO:0000256" key="1">
    <source>
        <dbReference type="SAM" id="MobiDB-lite"/>
    </source>
</evidence>
<feature type="compositionally biased region" description="Low complexity" evidence="1">
    <location>
        <begin position="35"/>
        <end position="52"/>
    </location>
</feature>
<feature type="compositionally biased region" description="Low complexity" evidence="1">
    <location>
        <begin position="1"/>
        <end position="15"/>
    </location>
</feature>
<evidence type="ECO:0000313" key="2">
    <source>
        <dbReference type="Proteomes" id="UP000515151"/>
    </source>
</evidence>
<reference evidence="3" key="2">
    <citation type="submission" date="2025-08" db="UniProtKB">
        <authorList>
            <consortium name="RefSeq"/>
        </authorList>
    </citation>
    <scope>IDENTIFICATION</scope>
    <source>
        <tissue evidence="3">Leaf</tissue>
    </source>
</reference>